<dbReference type="AlphaFoldDB" id="A0AAW1X2P7"/>
<evidence type="ECO:0000313" key="4">
    <source>
        <dbReference type="EMBL" id="KAK9930238.1"/>
    </source>
</evidence>
<proteinExistence type="predicted"/>
<evidence type="ECO:0000256" key="1">
    <source>
        <dbReference type="SAM" id="MobiDB-lite"/>
    </source>
</evidence>
<feature type="compositionally biased region" description="Acidic residues" evidence="1">
    <location>
        <begin position="1021"/>
        <end position="1032"/>
    </location>
</feature>
<dbReference type="Pfam" id="PF13960">
    <property type="entry name" value="DUF4218"/>
    <property type="match status" value="1"/>
</dbReference>
<dbReference type="Pfam" id="PF13952">
    <property type="entry name" value="DUF4216"/>
    <property type="match status" value="1"/>
</dbReference>
<sequence length="1038" mass="120048">MIPEWINYPRNSKAYHVGAQQFVDRIHGTLGNPAKMKCFCRCCKEVQWHPPQIVVGHLCMNEIHPLVANRIFYGETSTSSVQQVNVQVPETYRILKDAYFQDDVVMEPIDERKEPNFVDILEEAELPLYTGSMFTKMSSTVALYKYKARHSLSDNAFDELLQIVGGFLPSENVLPSSLYSTKKLLKAFDLGYEKIHACVRDCCLFRKELVHMEACPHCGASRWKVDKHTKKVRKGVPAKVLRYFPIIPRFRRMFKSVERAEQLTWHDTHKSQDGMMRHPVDSPAWKSIDNKWPIFAAEPRNLRLGLASDGFNPFGDFSSRYSCWPVILMTYNLSPSLCMSKENLMLTLLIPGPKQPGNDIDVYLQPLIEDLMELWMNGVIPLKVKKLVLFVVSKHARNGWKMGKKHAYMGHRRWLPEDHPFRTKASWFDGTEEHRTKPIELTGAQIFQVVKDIVNDWGKKKKGEVGENGRRKRKRKSVEDDSDDDGDDPFKLTKRWKKRSIFFDLPYWEALLLRHNLDMMHIEKNICESLLGTLLNMKGKTKDNVNSRKDLKKMGIRKKLHLKNSGSFKGTTAPYVFLKEEKQIFCERAASLRMPDRYSSNIASKVSLEDHKILGLKSHDCHVLMQQVLPVALRGLLPKGPRIAIFRLCATLNQLCQRVLDERQLEKLEKEVPETLLHLRWMFPPERFMKTLKDYVKNRSNPEGCIAEKYLAEELTRFCSGYFKQAAKVGVQNRRNEDLEDEVVLEGRGFGGKSRPMTATMLEIAHRYVLMNTTEIDSWRKMHKDELKNLHKRLSKNESVLDKKHVNTFASWLTKKVTMGDSSNMSNTVRWLALGPRRQVKTCSGFIINGNRFHTKAAEKDTQNSGVSVEADTFCRASARDNFPRLEKVTYYGVITEILLLDYHSFKVPLFQCDWANIRNGVKVEDDFTLVNLNQGQHQFEMDPFIFASQAKQVFYSRESKTSNWYVVLKAPPRGFYENATFNEDEYMSCAPFDVSQLGHNIDDEDCVKRDCEPMNYTSTDGEDSEDSEDSEDWSKLL</sequence>
<dbReference type="Pfam" id="PF02992">
    <property type="entry name" value="Transposase_21"/>
    <property type="match status" value="2"/>
</dbReference>
<protein>
    <recommendedName>
        <fullName evidence="6">Transposase</fullName>
    </recommendedName>
</protein>
<keyword evidence="5" id="KW-1185">Reference proteome</keyword>
<evidence type="ECO:0000313" key="5">
    <source>
        <dbReference type="Proteomes" id="UP001457282"/>
    </source>
</evidence>
<feature type="region of interest" description="Disordered" evidence="1">
    <location>
        <begin position="1013"/>
        <end position="1038"/>
    </location>
</feature>
<feature type="region of interest" description="Disordered" evidence="1">
    <location>
        <begin position="461"/>
        <end position="489"/>
    </location>
</feature>
<organism evidence="4 5">
    <name type="scientific">Rubus argutus</name>
    <name type="common">Southern blackberry</name>
    <dbReference type="NCBI Taxonomy" id="59490"/>
    <lineage>
        <taxon>Eukaryota</taxon>
        <taxon>Viridiplantae</taxon>
        <taxon>Streptophyta</taxon>
        <taxon>Embryophyta</taxon>
        <taxon>Tracheophyta</taxon>
        <taxon>Spermatophyta</taxon>
        <taxon>Magnoliopsida</taxon>
        <taxon>eudicotyledons</taxon>
        <taxon>Gunneridae</taxon>
        <taxon>Pentapetalae</taxon>
        <taxon>rosids</taxon>
        <taxon>fabids</taxon>
        <taxon>Rosales</taxon>
        <taxon>Rosaceae</taxon>
        <taxon>Rosoideae</taxon>
        <taxon>Rosoideae incertae sedis</taxon>
        <taxon>Rubus</taxon>
    </lineage>
</organism>
<dbReference type="PANTHER" id="PTHR48258:SF3">
    <property type="entry name" value="FK506-BINDING PROTEIN 4-LIKE ISOFORM X1"/>
    <property type="match status" value="1"/>
</dbReference>
<dbReference type="PANTHER" id="PTHR48258">
    <property type="entry name" value="DUF4218 DOMAIN-CONTAINING PROTEIN-RELATED"/>
    <property type="match status" value="1"/>
</dbReference>
<dbReference type="InterPro" id="IPR004242">
    <property type="entry name" value="Transposase_21"/>
</dbReference>
<name>A0AAW1X2P7_RUBAR</name>
<dbReference type="InterPro" id="IPR025452">
    <property type="entry name" value="DUF4218"/>
</dbReference>
<dbReference type="Proteomes" id="UP001457282">
    <property type="component" value="Unassembled WGS sequence"/>
</dbReference>
<dbReference type="InterPro" id="IPR025312">
    <property type="entry name" value="DUF4216"/>
</dbReference>
<comment type="caution">
    <text evidence="4">The sequence shown here is derived from an EMBL/GenBank/DDBJ whole genome shotgun (WGS) entry which is preliminary data.</text>
</comment>
<evidence type="ECO:0000259" key="3">
    <source>
        <dbReference type="Pfam" id="PF13960"/>
    </source>
</evidence>
<feature type="domain" description="DUF4216" evidence="2">
    <location>
        <begin position="901"/>
        <end position="968"/>
    </location>
</feature>
<gene>
    <name evidence="4" type="ORF">M0R45_027282</name>
</gene>
<evidence type="ECO:0000259" key="2">
    <source>
        <dbReference type="Pfam" id="PF13952"/>
    </source>
</evidence>
<accession>A0AAW1X2P7</accession>
<dbReference type="EMBL" id="JBEDUW010000005">
    <property type="protein sequence ID" value="KAK9930238.1"/>
    <property type="molecule type" value="Genomic_DNA"/>
</dbReference>
<reference evidence="4 5" key="1">
    <citation type="journal article" date="2023" name="G3 (Bethesda)">
        <title>A chromosome-length genome assembly and annotation of blackberry (Rubus argutus, cv. 'Hillquist').</title>
        <authorList>
            <person name="Bruna T."/>
            <person name="Aryal R."/>
            <person name="Dudchenko O."/>
            <person name="Sargent D.J."/>
            <person name="Mead D."/>
            <person name="Buti M."/>
            <person name="Cavallini A."/>
            <person name="Hytonen T."/>
            <person name="Andres J."/>
            <person name="Pham M."/>
            <person name="Weisz D."/>
            <person name="Mascagni F."/>
            <person name="Usai G."/>
            <person name="Natali L."/>
            <person name="Bassil N."/>
            <person name="Fernandez G.E."/>
            <person name="Lomsadze A."/>
            <person name="Armour M."/>
            <person name="Olukolu B."/>
            <person name="Poorten T."/>
            <person name="Britton C."/>
            <person name="Davik J."/>
            <person name="Ashrafi H."/>
            <person name="Aiden E.L."/>
            <person name="Borodovsky M."/>
            <person name="Worthington M."/>
        </authorList>
    </citation>
    <scope>NUCLEOTIDE SEQUENCE [LARGE SCALE GENOMIC DNA]</scope>
    <source>
        <strain evidence="4">PI 553951</strain>
    </source>
</reference>
<feature type="domain" description="DUF4218" evidence="3">
    <location>
        <begin position="677"/>
        <end position="736"/>
    </location>
</feature>
<evidence type="ECO:0008006" key="6">
    <source>
        <dbReference type="Google" id="ProtNLM"/>
    </source>
</evidence>